<dbReference type="EMBL" id="CP147251">
    <property type="protein sequence ID" value="WYJ78068.1"/>
    <property type="molecule type" value="Genomic_DNA"/>
</dbReference>
<gene>
    <name evidence="2" type="ORF">DOK78_002724</name>
</gene>
<reference evidence="2 3" key="1">
    <citation type="submission" date="2021-03" db="EMBL/GenBank/DDBJ databases">
        <authorList>
            <person name="Gilmore M.S."/>
            <person name="Schwartzman J."/>
            <person name="Van Tyne D."/>
            <person name="Martin M."/>
            <person name="Earl A.M."/>
            <person name="Manson A.L."/>
            <person name="Straub T."/>
            <person name="Salamzade R."/>
            <person name="Saavedra J."/>
            <person name="Lebreton F."/>
            <person name="Prichula J."/>
            <person name="Schaufler K."/>
            <person name="Gaca A."/>
            <person name="Sgardioli B."/>
            <person name="Wagenaar J."/>
            <person name="Strong T."/>
        </authorList>
    </citation>
    <scope>NUCLEOTIDE SEQUENCE [LARGE SCALE GENOMIC DNA]</scope>
    <source>
        <strain evidence="2 3">DIV2402</strain>
    </source>
</reference>
<dbReference type="Proteomes" id="UP000664701">
    <property type="component" value="Chromosome"/>
</dbReference>
<protein>
    <recommendedName>
        <fullName evidence="4">DUF2975 domain-containing protein</fullName>
    </recommendedName>
</protein>
<reference evidence="2 3" key="2">
    <citation type="submission" date="2024-03" db="EMBL/GenBank/DDBJ databases">
        <title>The Genome Sequence of Enterococcus sp. DIV2402.</title>
        <authorList>
            <consortium name="The Broad Institute Genomics Platform"/>
            <consortium name="The Broad Institute Microbial Omics Core"/>
            <consortium name="The Broad Institute Genomic Center for Infectious Diseases"/>
            <person name="Earl A."/>
            <person name="Manson A."/>
            <person name="Gilmore M."/>
            <person name="Schwartman J."/>
            <person name="Shea T."/>
            <person name="Abouelleil A."/>
            <person name="Cao P."/>
            <person name="Chapman S."/>
            <person name="Cusick C."/>
            <person name="Young S."/>
            <person name="Neafsey D."/>
            <person name="Nusbaum C."/>
            <person name="Birren B."/>
        </authorList>
    </citation>
    <scope>NUCLEOTIDE SEQUENCE [LARGE SCALE GENOMIC DNA]</scope>
    <source>
        <strain evidence="2 3">DIV2402</strain>
    </source>
</reference>
<feature type="transmembrane region" description="Helical" evidence="1">
    <location>
        <begin position="146"/>
        <end position="164"/>
    </location>
</feature>
<accession>A0ABZ2SQM1</accession>
<keyword evidence="1" id="KW-1133">Transmembrane helix</keyword>
<keyword evidence="1" id="KW-0472">Membrane</keyword>
<evidence type="ECO:0008006" key="4">
    <source>
        <dbReference type="Google" id="ProtNLM"/>
    </source>
</evidence>
<feature type="transmembrane region" description="Helical" evidence="1">
    <location>
        <begin position="118"/>
        <end position="140"/>
    </location>
</feature>
<evidence type="ECO:0000313" key="3">
    <source>
        <dbReference type="Proteomes" id="UP000664701"/>
    </source>
</evidence>
<sequence>MNLQKIQKRAKFFALIFQFLFFLFVFLTVIALILLVFFHYPLTFDIKKSSENFGLFFNYSQTFDSTSETMLRNLSLARLILYNSLLIIIFYQTKQLFKKISYGLPVFDSKIIQQLNNIAFWLYVYALAPMIIDPIISYIFTRSFEIRIGIDASLLFAIGVSLLIEVFKYGAVLQYEVDETV</sequence>
<feature type="transmembrane region" description="Helical" evidence="1">
    <location>
        <begin position="79"/>
        <end position="97"/>
    </location>
</feature>
<evidence type="ECO:0000256" key="1">
    <source>
        <dbReference type="SAM" id="Phobius"/>
    </source>
</evidence>
<evidence type="ECO:0000313" key="2">
    <source>
        <dbReference type="EMBL" id="WYJ78068.1"/>
    </source>
</evidence>
<keyword evidence="1" id="KW-0812">Transmembrane</keyword>
<name>A0ABZ2SQM1_9ENTE</name>
<keyword evidence="3" id="KW-1185">Reference proteome</keyword>
<proteinExistence type="predicted"/>
<dbReference type="RefSeq" id="WP_243430623.1">
    <property type="nucleotide sequence ID" value="NZ_CP147251.1"/>
</dbReference>
<feature type="transmembrane region" description="Helical" evidence="1">
    <location>
        <begin position="12"/>
        <end position="40"/>
    </location>
</feature>
<organism evidence="2 3">
    <name type="scientific">Candidatus Enterococcus lowellii</name>
    <dbReference type="NCBI Taxonomy" id="2230877"/>
    <lineage>
        <taxon>Bacteria</taxon>
        <taxon>Bacillati</taxon>
        <taxon>Bacillota</taxon>
        <taxon>Bacilli</taxon>
        <taxon>Lactobacillales</taxon>
        <taxon>Enterococcaceae</taxon>
        <taxon>Enterococcus</taxon>
    </lineage>
</organism>